<evidence type="ECO:0000256" key="4">
    <source>
        <dbReference type="ARBA" id="ARBA00022771"/>
    </source>
</evidence>
<evidence type="ECO:0000256" key="6">
    <source>
        <dbReference type="ARBA" id="ARBA00023242"/>
    </source>
</evidence>
<accession>A0A6A7BYK3</accession>
<dbReference type="GO" id="GO:0006357">
    <property type="term" value="P:regulation of transcription by RNA polymerase II"/>
    <property type="evidence" value="ECO:0007669"/>
    <property type="project" value="TreeGrafter"/>
</dbReference>
<dbReference type="InterPro" id="IPR015877">
    <property type="entry name" value="MAT1_centre"/>
</dbReference>
<evidence type="ECO:0000313" key="13">
    <source>
        <dbReference type="EMBL" id="KAF2860183.1"/>
    </source>
</evidence>
<dbReference type="GO" id="GO:0008270">
    <property type="term" value="F:zinc ion binding"/>
    <property type="evidence" value="ECO:0007669"/>
    <property type="project" value="UniProtKB-KW"/>
</dbReference>
<comment type="subcellular location">
    <subcellularLocation>
        <location evidence="1">Nucleus</location>
    </subcellularLocation>
</comment>
<dbReference type="PANTHER" id="PTHR12683:SF13">
    <property type="entry name" value="CDK-ACTIVATING KINASE ASSEMBLY FACTOR MAT1"/>
    <property type="match status" value="1"/>
</dbReference>
<dbReference type="AlphaFoldDB" id="A0A6A7BYK3"/>
<sequence length="329" mass="38187">MARPTDAQRASKASAKTGASDESCPICRSSRYLNSNLKLLVNPECYHKMCQSCVERIFSQGPAQCPIPGCHRTLRRQKFREQTFEDIQVEREVDIRKRVHAVLNKREDDFEDLRSYNDWLNEAEDLIFNLINEVDVEETQKRLKEYERLHEKEITANARLEKEEKTNFIAMQKQAKQLARERKEAARREEEEARLEMEEDKREVLQRLAMGQDADAVTKRGYEVQLKRRLDRKQAAERQKTLQEVDARITPLIKGLKSKTKSQPEPPIDPFGGLQFKDTYFAPQDEYVWDGIQQAKRKPEVTMGGFDVHDFARQALGAVFDGIAEAQVV</sequence>
<keyword evidence="4 9" id="KW-0863">Zinc-finger</keyword>
<dbReference type="PROSITE" id="PS00518">
    <property type="entry name" value="ZF_RING_1"/>
    <property type="match status" value="1"/>
</dbReference>
<dbReference type="InterPro" id="IPR013083">
    <property type="entry name" value="Znf_RING/FYVE/PHD"/>
</dbReference>
<keyword evidence="13" id="KW-0418">Kinase</keyword>
<evidence type="ECO:0000256" key="5">
    <source>
        <dbReference type="ARBA" id="ARBA00022833"/>
    </source>
</evidence>
<keyword evidence="13" id="KW-0808">Transferase</keyword>
<keyword evidence="5" id="KW-0862">Zinc</keyword>
<dbReference type="FunFam" id="3.30.40.10:FF:000037">
    <property type="entry name" value="Cdk-activating kinase assembly factor MAT1, centre"/>
    <property type="match status" value="1"/>
</dbReference>
<dbReference type="Pfam" id="PF06391">
    <property type="entry name" value="MAT1"/>
    <property type="match status" value="1"/>
</dbReference>
<dbReference type="GO" id="GO:0016301">
    <property type="term" value="F:kinase activity"/>
    <property type="evidence" value="ECO:0007669"/>
    <property type="project" value="UniProtKB-KW"/>
</dbReference>
<evidence type="ECO:0000256" key="10">
    <source>
        <dbReference type="SAM" id="Coils"/>
    </source>
</evidence>
<protein>
    <recommendedName>
        <fullName evidence="2">RNA polymerase II transcription factor B subunit 3</fullName>
    </recommendedName>
    <alternativeName>
        <fullName evidence="8">RNA polymerase II transcription factor B 38 kDa subunit</fullName>
    </alternativeName>
    <alternativeName>
        <fullName evidence="7">RNA polymerase II transcription factor B p38 subunit</fullName>
    </alternativeName>
</protein>
<name>A0A6A7BYK3_9PEZI</name>
<feature type="domain" description="RING-type" evidence="12">
    <location>
        <begin position="24"/>
        <end position="67"/>
    </location>
</feature>
<dbReference type="Gene3D" id="3.30.40.10">
    <property type="entry name" value="Zinc/RING finger domain, C3HC4 (zinc finger)"/>
    <property type="match status" value="1"/>
</dbReference>
<organism evidence="13 14">
    <name type="scientific">Piedraia hortae CBS 480.64</name>
    <dbReference type="NCBI Taxonomy" id="1314780"/>
    <lineage>
        <taxon>Eukaryota</taxon>
        <taxon>Fungi</taxon>
        <taxon>Dikarya</taxon>
        <taxon>Ascomycota</taxon>
        <taxon>Pezizomycotina</taxon>
        <taxon>Dothideomycetes</taxon>
        <taxon>Dothideomycetidae</taxon>
        <taxon>Capnodiales</taxon>
        <taxon>Piedraiaceae</taxon>
        <taxon>Piedraia</taxon>
    </lineage>
</organism>
<dbReference type="NCBIfam" id="TIGR00570">
    <property type="entry name" value="cdk7"/>
    <property type="match status" value="1"/>
</dbReference>
<dbReference type="GO" id="GO:0070985">
    <property type="term" value="C:transcription factor TFIIK complex"/>
    <property type="evidence" value="ECO:0007669"/>
    <property type="project" value="UniProtKB-ARBA"/>
</dbReference>
<dbReference type="SUPFAM" id="SSF57850">
    <property type="entry name" value="RING/U-box"/>
    <property type="match status" value="1"/>
</dbReference>
<dbReference type="InterPro" id="IPR017907">
    <property type="entry name" value="Znf_RING_CS"/>
</dbReference>
<evidence type="ECO:0000313" key="14">
    <source>
        <dbReference type="Proteomes" id="UP000799421"/>
    </source>
</evidence>
<dbReference type="GO" id="GO:0006289">
    <property type="term" value="P:nucleotide-excision repair"/>
    <property type="evidence" value="ECO:0007669"/>
    <property type="project" value="InterPro"/>
</dbReference>
<evidence type="ECO:0000256" key="2">
    <source>
        <dbReference type="ARBA" id="ARBA00022257"/>
    </source>
</evidence>
<dbReference type="InterPro" id="IPR001841">
    <property type="entry name" value="Znf_RING"/>
</dbReference>
<evidence type="ECO:0000256" key="3">
    <source>
        <dbReference type="ARBA" id="ARBA00022723"/>
    </source>
</evidence>
<keyword evidence="14" id="KW-1185">Reference proteome</keyword>
<dbReference type="Pfam" id="PF17121">
    <property type="entry name" value="zf-C3HC4_5"/>
    <property type="match status" value="1"/>
</dbReference>
<evidence type="ECO:0000259" key="12">
    <source>
        <dbReference type="PROSITE" id="PS50089"/>
    </source>
</evidence>
<dbReference type="PROSITE" id="PS50089">
    <property type="entry name" value="ZF_RING_2"/>
    <property type="match status" value="1"/>
</dbReference>
<keyword evidence="6" id="KW-0539">Nucleus</keyword>
<dbReference type="Proteomes" id="UP000799421">
    <property type="component" value="Unassembled WGS sequence"/>
</dbReference>
<evidence type="ECO:0000256" key="7">
    <source>
        <dbReference type="ARBA" id="ARBA00029873"/>
    </source>
</evidence>
<evidence type="ECO:0000256" key="11">
    <source>
        <dbReference type="SAM" id="MobiDB-lite"/>
    </source>
</evidence>
<keyword evidence="3" id="KW-0479">Metal-binding</keyword>
<dbReference type="PANTHER" id="PTHR12683">
    <property type="entry name" value="CDK-ACTIVATING KINASE ASSEMBLY FACTOR MAT1"/>
    <property type="match status" value="1"/>
</dbReference>
<evidence type="ECO:0000256" key="9">
    <source>
        <dbReference type="PROSITE-ProRule" id="PRU00175"/>
    </source>
</evidence>
<feature type="region of interest" description="Disordered" evidence="11">
    <location>
        <begin position="1"/>
        <end position="23"/>
    </location>
</feature>
<reference evidence="13" key="1">
    <citation type="journal article" date="2020" name="Stud. Mycol.">
        <title>101 Dothideomycetes genomes: a test case for predicting lifestyles and emergence of pathogens.</title>
        <authorList>
            <person name="Haridas S."/>
            <person name="Albert R."/>
            <person name="Binder M."/>
            <person name="Bloem J."/>
            <person name="Labutti K."/>
            <person name="Salamov A."/>
            <person name="Andreopoulos B."/>
            <person name="Baker S."/>
            <person name="Barry K."/>
            <person name="Bills G."/>
            <person name="Bluhm B."/>
            <person name="Cannon C."/>
            <person name="Castanera R."/>
            <person name="Culley D."/>
            <person name="Daum C."/>
            <person name="Ezra D."/>
            <person name="Gonzalez J."/>
            <person name="Henrissat B."/>
            <person name="Kuo A."/>
            <person name="Liang C."/>
            <person name="Lipzen A."/>
            <person name="Lutzoni F."/>
            <person name="Magnuson J."/>
            <person name="Mondo S."/>
            <person name="Nolan M."/>
            <person name="Ohm R."/>
            <person name="Pangilinan J."/>
            <person name="Park H.-J."/>
            <person name="Ramirez L."/>
            <person name="Alfaro M."/>
            <person name="Sun H."/>
            <person name="Tritt A."/>
            <person name="Yoshinaga Y."/>
            <person name="Zwiers L.-H."/>
            <person name="Turgeon B."/>
            <person name="Goodwin S."/>
            <person name="Spatafora J."/>
            <person name="Crous P."/>
            <person name="Grigoriev I."/>
        </authorList>
    </citation>
    <scope>NUCLEOTIDE SEQUENCE</scope>
    <source>
        <strain evidence="13">CBS 480.64</strain>
    </source>
</reference>
<dbReference type="EMBL" id="MU005984">
    <property type="protein sequence ID" value="KAF2860183.1"/>
    <property type="molecule type" value="Genomic_DNA"/>
</dbReference>
<feature type="coiled-coil region" evidence="10">
    <location>
        <begin position="120"/>
        <end position="208"/>
    </location>
</feature>
<dbReference type="InterPro" id="IPR004575">
    <property type="entry name" value="MAT1/Tfb3"/>
</dbReference>
<dbReference type="CDD" id="cd16573">
    <property type="entry name" value="RING-HC_TFB3-like"/>
    <property type="match status" value="1"/>
</dbReference>
<proteinExistence type="predicted"/>
<gene>
    <name evidence="13" type="ORF">K470DRAFT_277112</name>
</gene>
<keyword evidence="10" id="KW-0175">Coiled coil</keyword>
<evidence type="ECO:0000256" key="1">
    <source>
        <dbReference type="ARBA" id="ARBA00004123"/>
    </source>
</evidence>
<evidence type="ECO:0000256" key="8">
    <source>
        <dbReference type="ARBA" id="ARBA00033277"/>
    </source>
</evidence>
<dbReference type="GO" id="GO:0061575">
    <property type="term" value="F:cyclin-dependent protein serine/threonine kinase activator activity"/>
    <property type="evidence" value="ECO:0007669"/>
    <property type="project" value="InterPro"/>
</dbReference>
<dbReference type="OrthoDB" id="5963at2759"/>